<feature type="region of interest" description="Disordered" evidence="6">
    <location>
        <begin position="54"/>
        <end position="100"/>
    </location>
</feature>
<evidence type="ECO:0000256" key="3">
    <source>
        <dbReference type="ARBA" id="ARBA00022989"/>
    </source>
</evidence>
<evidence type="ECO:0000313" key="8">
    <source>
        <dbReference type="Proteomes" id="UP000886700"/>
    </source>
</evidence>
<evidence type="ECO:0000256" key="7">
    <source>
        <dbReference type="SAM" id="Phobius"/>
    </source>
</evidence>
<keyword evidence="5 7" id="KW-0472">Membrane</keyword>
<evidence type="ECO:0000256" key="1">
    <source>
        <dbReference type="ARBA" id="ARBA00004167"/>
    </source>
</evidence>
<feature type="region of interest" description="Disordered" evidence="6">
    <location>
        <begin position="257"/>
        <end position="291"/>
    </location>
</feature>
<evidence type="ECO:0000256" key="4">
    <source>
        <dbReference type="ARBA" id="ARBA00023054"/>
    </source>
</evidence>
<name>A0ABM2XCV6_MESAU</name>
<keyword evidence="3 7" id="KW-1133">Transmembrane helix</keyword>
<protein>
    <submittedName>
        <fullName evidence="9">Single-pass membrane and coiled-coil domain-containing protein 2 isoform X1</fullName>
    </submittedName>
</protein>
<dbReference type="GeneID" id="101837246"/>
<proteinExistence type="predicted"/>
<reference evidence="9" key="1">
    <citation type="submission" date="2025-08" db="UniProtKB">
        <authorList>
            <consortium name="RefSeq"/>
        </authorList>
    </citation>
    <scope>IDENTIFICATION</scope>
    <source>
        <tissue evidence="9">Liver</tissue>
    </source>
</reference>
<evidence type="ECO:0000256" key="2">
    <source>
        <dbReference type="ARBA" id="ARBA00022692"/>
    </source>
</evidence>
<gene>
    <name evidence="9" type="primary">Smco2</name>
</gene>
<comment type="subcellular location">
    <subcellularLocation>
        <location evidence="1">Membrane</location>
        <topology evidence="1">Single-pass membrane protein</topology>
    </subcellularLocation>
</comment>
<dbReference type="InterPro" id="IPR026617">
    <property type="entry name" value="SMCO2/5"/>
</dbReference>
<feature type="compositionally biased region" description="Basic and acidic residues" evidence="6">
    <location>
        <begin position="74"/>
        <end position="94"/>
    </location>
</feature>
<dbReference type="PANTHER" id="PTHR22422">
    <property type="entry name" value="TRANSMEMBRANE AND COILED-COIL DOMAIN-CONTAINING PROTEIN 5B-RELATED"/>
    <property type="match status" value="1"/>
</dbReference>
<sequence length="364" mass="41461">MTARLGETGTWAAPCTVIAGLSHQIPDYLSRAWRISEVPIHRAGSEEGKLWKMEHASDRPDEKDEFPENLQTDSLHKMHSEEWDRLEQDSKHSQDPPINQDEQEAALVCADPQASLPQLSETSTLEPTPESSVLKLSYWDTKMGLQMKELGADHADWLEKINTIIQKINNTESTVKSLLAEVMSLENQSENLEDPNQEANIEEKIVEIRKQLKEMNIKLAQVDACNEARELKEKLVQRIESFYKEMNILNAKLEKYNTQRRETDSHSSEDLDAEQTEPPLPEASPTPSESHSPLSSAVWKHALKLFIMVYVVTITGLSCYILFVDATFLFERVLPSVLGHRTMWELREMVAPFLNLEAEDLLPS</sequence>
<evidence type="ECO:0000256" key="6">
    <source>
        <dbReference type="SAM" id="MobiDB-lite"/>
    </source>
</evidence>
<evidence type="ECO:0000256" key="5">
    <source>
        <dbReference type="ARBA" id="ARBA00023136"/>
    </source>
</evidence>
<dbReference type="PANTHER" id="PTHR22422:SF5">
    <property type="entry name" value="SINGLE-PASS MEMBRANE AND COILED-COIL DOMAIN-CONTAINING PROTEIN 2"/>
    <property type="match status" value="1"/>
</dbReference>
<feature type="transmembrane region" description="Helical" evidence="7">
    <location>
        <begin position="305"/>
        <end position="330"/>
    </location>
</feature>
<keyword evidence="8" id="KW-1185">Reference proteome</keyword>
<keyword evidence="2 7" id="KW-0812">Transmembrane</keyword>
<dbReference type="RefSeq" id="XP_040599558.1">
    <property type="nucleotide sequence ID" value="XM_040743624.1"/>
</dbReference>
<accession>A0ABM2XCV6</accession>
<dbReference type="Proteomes" id="UP000886700">
    <property type="component" value="Unplaced"/>
</dbReference>
<keyword evidence="4" id="KW-0175">Coiled coil</keyword>
<feature type="compositionally biased region" description="Basic and acidic residues" evidence="6">
    <location>
        <begin position="257"/>
        <end position="269"/>
    </location>
</feature>
<dbReference type="Pfam" id="PF14992">
    <property type="entry name" value="TMCO5"/>
    <property type="match status" value="1"/>
</dbReference>
<evidence type="ECO:0000313" key="9">
    <source>
        <dbReference type="RefSeq" id="XP_040599558.1"/>
    </source>
</evidence>
<organism evidence="8 9">
    <name type="scientific">Mesocricetus auratus</name>
    <name type="common">Golden hamster</name>
    <dbReference type="NCBI Taxonomy" id="10036"/>
    <lineage>
        <taxon>Eukaryota</taxon>
        <taxon>Metazoa</taxon>
        <taxon>Chordata</taxon>
        <taxon>Craniata</taxon>
        <taxon>Vertebrata</taxon>
        <taxon>Euteleostomi</taxon>
        <taxon>Mammalia</taxon>
        <taxon>Eutheria</taxon>
        <taxon>Euarchontoglires</taxon>
        <taxon>Glires</taxon>
        <taxon>Rodentia</taxon>
        <taxon>Myomorpha</taxon>
        <taxon>Muroidea</taxon>
        <taxon>Cricetidae</taxon>
        <taxon>Cricetinae</taxon>
        <taxon>Mesocricetus</taxon>
    </lineage>
</organism>